<protein>
    <submittedName>
        <fullName evidence="1">Os11g0517800 protein</fullName>
    </submittedName>
</protein>
<dbReference type="EMBL" id="AP008217">
    <property type="protein sequence ID" value="BAH95290.1"/>
    <property type="molecule type" value="Genomic_DNA"/>
</dbReference>
<accession>C7J938</accession>
<evidence type="ECO:0000313" key="1">
    <source>
        <dbReference type="EMBL" id="BAH95290.1"/>
    </source>
</evidence>
<evidence type="ECO:0000313" key="2">
    <source>
        <dbReference type="Proteomes" id="UP000000763"/>
    </source>
</evidence>
<sequence>MTSCTVSLLKAAGSDRPVQCLTITAVQRERDTQSLSVITAELEPVRAPSLIAFFHGHSACMCPFRWRYSRFSLKQQRILAHDPVNTFGIDRRHTIKFCLSAKQRPYPTITIRWQLSDNMVYTEKHIRIISVTTAAAIHPVIGSSENDVQLRTRHPETTAD</sequence>
<reference evidence="1 2" key="1">
    <citation type="journal article" date="2005" name="Nature">
        <title>The map-based sequence of the rice genome.</title>
        <authorList>
            <consortium name="International rice genome sequencing project (IRGSP)"/>
            <person name="Matsumoto T."/>
            <person name="Wu J."/>
            <person name="Kanamori H."/>
            <person name="Katayose Y."/>
            <person name="Fujisawa M."/>
            <person name="Namiki N."/>
            <person name="Mizuno H."/>
            <person name="Yamamoto K."/>
            <person name="Antonio B.A."/>
            <person name="Baba T."/>
            <person name="Sakata K."/>
            <person name="Nagamura Y."/>
            <person name="Aoki H."/>
            <person name="Arikawa K."/>
            <person name="Arita K."/>
            <person name="Bito T."/>
            <person name="Chiden Y."/>
            <person name="Fujitsuka N."/>
            <person name="Fukunaka R."/>
            <person name="Hamada M."/>
            <person name="Harada C."/>
            <person name="Hayashi A."/>
            <person name="Hijishita S."/>
            <person name="Honda M."/>
            <person name="Hosokawa S."/>
            <person name="Ichikawa Y."/>
            <person name="Idonuma A."/>
            <person name="Iijima M."/>
            <person name="Ikeda M."/>
            <person name="Ikeno M."/>
            <person name="Ito K."/>
            <person name="Ito S."/>
            <person name="Ito T."/>
            <person name="Ito Y."/>
            <person name="Ito Y."/>
            <person name="Iwabuchi A."/>
            <person name="Kamiya K."/>
            <person name="Karasawa W."/>
            <person name="Kurita K."/>
            <person name="Katagiri S."/>
            <person name="Kikuta A."/>
            <person name="Kobayashi H."/>
            <person name="Kobayashi N."/>
            <person name="Machita K."/>
            <person name="Maehara T."/>
            <person name="Masukawa M."/>
            <person name="Mizubayashi T."/>
            <person name="Mukai Y."/>
            <person name="Nagasaki H."/>
            <person name="Nagata Y."/>
            <person name="Naito S."/>
            <person name="Nakashima M."/>
            <person name="Nakama Y."/>
            <person name="Nakamichi Y."/>
            <person name="Nakamura M."/>
            <person name="Meguro A."/>
            <person name="Negishi M."/>
            <person name="Ohta I."/>
            <person name="Ohta T."/>
            <person name="Okamoto M."/>
            <person name="Ono N."/>
            <person name="Saji S."/>
            <person name="Sakaguchi M."/>
            <person name="Sakai K."/>
            <person name="Shibata M."/>
            <person name="Shimokawa T."/>
            <person name="Song J."/>
            <person name="Takazaki Y."/>
            <person name="Terasawa K."/>
            <person name="Tsugane M."/>
            <person name="Tsuji K."/>
            <person name="Ueda S."/>
            <person name="Waki K."/>
            <person name="Yamagata H."/>
            <person name="Yamamoto M."/>
            <person name="Yamamoto S."/>
            <person name="Yamane H."/>
            <person name="Yoshiki S."/>
            <person name="Yoshihara R."/>
            <person name="Yukawa K."/>
            <person name="Zhong H."/>
            <person name="Yano M."/>
            <person name="Yuan Q."/>
            <person name="Ouyang S."/>
            <person name="Liu J."/>
            <person name="Jones K.M."/>
            <person name="Gansberger K."/>
            <person name="Moffat K."/>
            <person name="Hill J."/>
            <person name="Bera J."/>
            <person name="Fadrosh D."/>
            <person name="Jin S."/>
            <person name="Johri S."/>
            <person name="Kim M."/>
            <person name="Overton L."/>
            <person name="Reardon M."/>
            <person name="Tsitrin T."/>
            <person name="Vuong H."/>
            <person name="Weaver B."/>
            <person name="Ciecko A."/>
            <person name="Tallon L."/>
            <person name="Jackson J."/>
            <person name="Pai G."/>
            <person name="Aken S.V."/>
            <person name="Utterback T."/>
            <person name="Reidmuller S."/>
            <person name="Feldblyum T."/>
            <person name="Hsiao J."/>
            <person name="Zismann V."/>
            <person name="Iobst S."/>
            <person name="de Vazeille A.R."/>
            <person name="Buell C.R."/>
            <person name="Ying K."/>
            <person name="Li Y."/>
            <person name="Lu T."/>
            <person name="Huang Y."/>
            <person name="Zhao Q."/>
            <person name="Feng Q."/>
            <person name="Zhang L."/>
            <person name="Zhu J."/>
            <person name="Weng Q."/>
            <person name="Mu J."/>
            <person name="Lu Y."/>
            <person name="Fan D."/>
            <person name="Liu Y."/>
            <person name="Guan J."/>
            <person name="Zhang Y."/>
            <person name="Yu S."/>
            <person name="Liu X."/>
            <person name="Zhang Y."/>
            <person name="Hong G."/>
            <person name="Han B."/>
            <person name="Choisne N."/>
            <person name="Demange N."/>
            <person name="Orjeda G."/>
            <person name="Samain S."/>
            <person name="Cattolico L."/>
            <person name="Pelletier E."/>
            <person name="Couloux A."/>
            <person name="Segurens B."/>
            <person name="Wincker P."/>
            <person name="D'Hont A."/>
            <person name="Scarpelli C."/>
            <person name="Weissenbach J."/>
            <person name="Salanoubat M."/>
            <person name="Quetier F."/>
            <person name="Yu Y."/>
            <person name="Kim H.R."/>
            <person name="Rambo T."/>
            <person name="Currie J."/>
            <person name="Collura K."/>
            <person name="Luo M."/>
            <person name="Yang T."/>
            <person name="Ammiraju J.S.S."/>
            <person name="Engler F."/>
            <person name="Soderlund C."/>
            <person name="Wing R.A."/>
            <person name="Palmer L.E."/>
            <person name="de la Bastide M."/>
            <person name="Spiegel L."/>
            <person name="Nascimento L."/>
            <person name="Zutavern T."/>
            <person name="O'Shaughnessy A."/>
            <person name="Dike S."/>
            <person name="Dedhia N."/>
            <person name="Preston R."/>
            <person name="Balija V."/>
            <person name="McCombie W.R."/>
            <person name="Chow T."/>
            <person name="Chen H."/>
            <person name="Chung M."/>
            <person name="Chen C."/>
            <person name="Shaw J."/>
            <person name="Wu H."/>
            <person name="Hsiao K."/>
            <person name="Chao Y."/>
            <person name="Chu M."/>
            <person name="Cheng C."/>
            <person name="Hour A."/>
            <person name="Lee P."/>
            <person name="Lin S."/>
            <person name="Lin Y."/>
            <person name="Liou J."/>
            <person name="Liu S."/>
            <person name="Hsing Y."/>
            <person name="Raghuvanshi S."/>
            <person name="Mohanty A."/>
            <person name="Bharti A.K."/>
            <person name="Gaur A."/>
            <person name="Gupta V."/>
            <person name="Kumar D."/>
            <person name="Ravi V."/>
            <person name="Vij S."/>
            <person name="Kapur A."/>
            <person name="Khurana P."/>
            <person name="Khurana P."/>
            <person name="Khurana J.P."/>
            <person name="Tyagi A.K."/>
            <person name="Gaikwad K."/>
            <person name="Singh A."/>
            <person name="Dalal V."/>
            <person name="Srivastava S."/>
            <person name="Dixit A."/>
            <person name="Pal A.K."/>
            <person name="Ghazi I.A."/>
            <person name="Yadav M."/>
            <person name="Pandit A."/>
            <person name="Bhargava A."/>
            <person name="Sureshbabu K."/>
            <person name="Batra K."/>
            <person name="Sharma T.R."/>
            <person name="Mohapatra T."/>
            <person name="Singh N.K."/>
            <person name="Messing J."/>
            <person name="Nelson A.B."/>
            <person name="Fuks G."/>
            <person name="Kavchok S."/>
            <person name="Keizer G."/>
            <person name="Linton E."/>
            <person name="Llaca V."/>
            <person name="Song R."/>
            <person name="Tanyolac B."/>
            <person name="Young S."/>
            <person name="Ho-Il K."/>
            <person name="Hahn J.H."/>
            <person name="Sangsakoo G."/>
            <person name="Vanavichit A."/>
            <person name="de Mattos Luiz.A.T."/>
            <person name="Zimmer P.D."/>
            <person name="Malone G."/>
            <person name="Dellagostin O."/>
            <person name="de Oliveira A.C."/>
            <person name="Bevan M."/>
            <person name="Bancroft I."/>
            <person name="Minx P."/>
            <person name="Cordum H."/>
            <person name="Wilson R."/>
            <person name="Cheng Z."/>
            <person name="Jin W."/>
            <person name="Jiang J."/>
            <person name="Leong S.A."/>
            <person name="Iwama H."/>
            <person name="Gojobori T."/>
            <person name="Itoh T."/>
            <person name="Niimura Y."/>
            <person name="Fujii Y."/>
            <person name="Habara T."/>
            <person name="Sakai H."/>
            <person name="Sato Y."/>
            <person name="Wilson G."/>
            <person name="Kumar K."/>
            <person name="McCouch S."/>
            <person name="Juretic N."/>
            <person name="Hoen D."/>
            <person name="Wright S."/>
            <person name="Bruskiewich R."/>
            <person name="Bureau T."/>
            <person name="Miyao A."/>
            <person name="Hirochika H."/>
            <person name="Nishikawa T."/>
            <person name="Kadowaki K."/>
            <person name="Sugiura M."/>
            <person name="Burr B."/>
            <person name="Sasaki T."/>
        </authorList>
    </citation>
    <scope>NUCLEOTIDE SEQUENCE [LARGE SCALE GENOMIC DNA]</scope>
    <source>
        <strain evidence="2">cv. Nipponbare</strain>
    </source>
</reference>
<proteinExistence type="predicted"/>
<dbReference type="Proteomes" id="UP000000763">
    <property type="component" value="Chromosome 11"/>
</dbReference>
<reference evidence="2" key="2">
    <citation type="journal article" date="2008" name="Nucleic Acids Res.">
        <title>The rice annotation project database (RAP-DB): 2008 update.</title>
        <authorList>
            <consortium name="The rice annotation project (RAP)"/>
        </authorList>
    </citation>
    <scope>GENOME REANNOTATION</scope>
    <source>
        <strain evidence="2">cv. Nipponbare</strain>
    </source>
</reference>
<dbReference type="AlphaFoldDB" id="C7J938"/>
<name>C7J938_ORYSJ</name>
<gene>
    <name evidence="1" type="ordered locus">Os11g0517800</name>
</gene>
<organism evidence="1 2">
    <name type="scientific">Oryza sativa subsp. japonica</name>
    <name type="common">Rice</name>
    <dbReference type="NCBI Taxonomy" id="39947"/>
    <lineage>
        <taxon>Eukaryota</taxon>
        <taxon>Viridiplantae</taxon>
        <taxon>Streptophyta</taxon>
        <taxon>Embryophyta</taxon>
        <taxon>Tracheophyta</taxon>
        <taxon>Spermatophyta</taxon>
        <taxon>Magnoliopsida</taxon>
        <taxon>Liliopsida</taxon>
        <taxon>Poales</taxon>
        <taxon>Poaceae</taxon>
        <taxon>BOP clade</taxon>
        <taxon>Oryzoideae</taxon>
        <taxon>Oryzeae</taxon>
        <taxon>Oryzinae</taxon>
        <taxon>Oryza</taxon>
        <taxon>Oryza sativa</taxon>
    </lineage>
</organism>
<dbReference type="KEGG" id="dosa:Os11g0517800"/>